<evidence type="ECO:0000313" key="1">
    <source>
        <dbReference type="EMBL" id="RYU93884.1"/>
    </source>
</evidence>
<dbReference type="RefSeq" id="WP_130022985.1">
    <property type="nucleotide sequence ID" value="NZ_SEWF01000035.1"/>
</dbReference>
<evidence type="ECO:0000313" key="2">
    <source>
        <dbReference type="Proteomes" id="UP000293162"/>
    </source>
</evidence>
<keyword evidence="2" id="KW-1185">Reference proteome</keyword>
<comment type="caution">
    <text evidence="1">The sequence shown here is derived from an EMBL/GenBank/DDBJ whole genome shotgun (WGS) entry which is preliminary data.</text>
</comment>
<dbReference type="AlphaFoldDB" id="A0A4Q5LW20"/>
<proteinExistence type="predicted"/>
<sequence length="81" mass="9368">MSNPYQRNGGNVLTLPSQKLLLSLSLEDLGQFVCGLDMEELHELLRFYEMKEYFEACIVIRNYVKSGNKKNHEHNSPVFCS</sequence>
<gene>
    <name evidence="1" type="ORF">EWM59_19790</name>
</gene>
<dbReference type="Proteomes" id="UP000293162">
    <property type="component" value="Unassembled WGS sequence"/>
</dbReference>
<dbReference type="EMBL" id="SEWF01000035">
    <property type="protein sequence ID" value="RYU93884.1"/>
    <property type="molecule type" value="Genomic_DNA"/>
</dbReference>
<protein>
    <submittedName>
        <fullName evidence="1">Uncharacterized protein</fullName>
    </submittedName>
</protein>
<organism evidence="1 2">
    <name type="scientific">Emticicia agri</name>
    <dbReference type="NCBI Taxonomy" id="2492393"/>
    <lineage>
        <taxon>Bacteria</taxon>
        <taxon>Pseudomonadati</taxon>
        <taxon>Bacteroidota</taxon>
        <taxon>Cytophagia</taxon>
        <taxon>Cytophagales</taxon>
        <taxon>Leadbetterellaceae</taxon>
        <taxon>Emticicia</taxon>
    </lineage>
</organism>
<name>A0A4Q5LW20_9BACT</name>
<reference evidence="1 2" key="1">
    <citation type="submission" date="2019-02" db="EMBL/GenBank/DDBJ databases">
        <title>Bacterial novel species Emticicia sp. 17J42-9 isolated from soil.</title>
        <authorList>
            <person name="Jung H.-Y."/>
        </authorList>
    </citation>
    <scope>NUCLEOTIDE SEQUENCE [LARGE SCALE GENOMIC DNA]</scope>
    <source>
        <strain evidence="1 2">17J42-9</strain>
    </source>
</reference>
<dbReference type="OrthoDB" id="9930140at2"/>
<accession>A0A4Q5LW20</accession>